<feature type="compositionally biased region" description="Low complexity" evidence="1">
    <location>
        <begin position="138"/>
        <end position="149"/>
    </location>
</feature>
<proteinExistence type="predicted"/>
<comment type="caution">
    <text evidence="2">The sequence shown here is derived from an EMBL/GenBank/DDBJ whole genome shotgun (WGS) entry which is preliminary data.</text>
</comment>
<evidence type="ECO:0000256" key="1">
    <source>
        <dbReference type="SAM" id="MobiDB-lite"/>
    </source>
</evidence>
<organism evidence="2 3">
    <name type="scientific">Lupinus luteus</name>
    <name type="common">European yellow lupine</name>
    <dbReference type="NCBI Taxonomy" id="3873"/>
    <lineage>
        <taxon>Eukaryota</taxon>
        <taxon>Viridiplantae</taxon>
        <taxon>Streptophyta</taxon>
        <taxon>Embryophyta</taxon>
        <taxon>Tracheophyta</taxon>
        <taxon>Spermatophyta</taxon>
        <taxon>Magnoliopsida</taxon>
        <taxon>eudicotyledons</taxon>
        <taxon>Gunneridae</taxon>
        <taxon>Pentapetalae</taxon>
        <taxon>rosids</taxon>
        <taxon>fabids</taxon>
        <taxon>Fabales</taxon>
        <taxon>Fabaceae</taxon>
        <taxon>Papilionoideae</taxon>
        <taxon>50 kb inversion clade</taxon>
        <taxon>genistoids sensu lato</taxon>
        <taxon>core genistoids</taxon>
        <taxon>Genisteae</taxon>
        <taxon>Lupinus</taxon>
    </lineage>
</organism>
<feature type="region of interest" description="Disordered" evidence="1">
    <location>
        <begin position="81"/>
        <end position="113"/>
    </location>
</feature>
<dbReference type="EMBL" id="CAXHTB010000008">
    <property type="protein sequence ID" value="CAL0310336.1"/>
    <property type="molecule type" value="Genomic_DNA"/>
</dbReference>
<reference evidence="2 3" key="1">
    <citation type="submission" date="2024-03" db="EMBL/GenBank/DDBJ databases">
        <authorList>
            <person name="Martinez-Hernandez J."/>
        </authorList>
    </citation>
    <scope>NUCLEOTIDE SEQUENCE [LARGE SCALE GENOMIC DNA]</scope>
</reference>
<name>A0AAV1WMN5_LUPLU</name>
<dbReference type="PANTHER" id="PTHR36746:SF3">
    <property type="entry name" value="DUF4005 DOMAIN-CONTAINING PROTEIN"/>
    <property type="match status" value="1"/>
</dbReference>
<dbReference type="Proteomes" id="UP001497480">
    <property type="component" value="Unassembled WGS sequence"/>
</dbReference>
<evidence type="ECO:0000313" key="2">
    <source>
        <dbReference type="EMBL" id="CAL0310336.1"/>
    </source>
</evidence>
<sequence length="201" mass="22991">MLTTWEGRKFREALATNPAFHGIKQYLYHREPRSVITPHDNNIKVNQERGGGAIPIMFDYTNTPRTTMSHIGIIISEREDKVGDDDKVVEPEPEPPRWKGQHDVGVKHSEQQVKRKSIDINDTFTEYIQRAKCRIRSVSNDGNGHNNSSLHHHPNATTTNNMEKNHNQHDQFSDFIQHAKNKLRTTSNIGNSTTTASFKRG</sequence>
<accession>A0AAV1WMN5</accession>
<keyword evidence="3" id="KW-1185">Reference proteome</keyword>
<evidence type="ECO:0000313" key="3">
    <source>
        <dbReference type="Proteomes" id="UP001497480"/>
    </source>
</evidence>
<gene>
    <name evidence="2" type="ORF">LLUT_LOCUS11396</name>
</gene>
<dbReference type="AlphaFoldDB" id="A0AAV1WMN5"/>
<feature type="region of interest" description="Disordered" evidence="1">
    <location>
        <begin position="138"/>
        <end position="165"/>
    </location>
</feature>
<protein>
    <submittedName>
        <fullName evidence="2">Uncharacterized protein</fullName>
    </submittedName>
</protein>
<dbReference type="PANTHER" id="PTHR36746">
    <property type="entry name" value="BNAC04G51760D PROTEIN"/>
    <property type="match status" value="1"/>
</dbReference>